<dbReference type="SUPFAM" id="SSF52467">
    <property type="entry name" value="DHS-like NAD/FAD-binding domain"/>
    <property type="match status" value="1"/>
</dbReference>
<feature type="region of interest" description="Disordered" evidence="7">
    <location>
        <begin position="402"/>
        <end position="477"/>
    </location>
</feature>
<feature type="compositionally biased region" description="Basic and acidic residues" evidence="7">
    <location>
        <begin position="467"/>
        <end position="477"/>
    </location>
</feature>
<keyword evidence="5" id="KW-0862">Zinc</keyword>
<feature type="compositionally biased region" description="Basic residues" evidence="7">
    <location>
        <begin position="54"/>
        <end position="71"/>
    </location>
</feature>
<keyword evidence="9" id="KW-1185">Reference proteome</keyword>
<feature type="region of interest" description="Disordered" evidence="7">
    <location>
        <begin position="365"/>
        <end position="384"/>
    </location>
</feature>
<reference evidence="8 9" key="1">
    <citation type="journal article" date="2016" name="Sci. Rep.">
        <title>Draft genome sequencing and secretome analysis of fungal phytopathogen Ascochyta rabiei provides insight into the necrotrophic effector repertoire.</title>
        <authorList>
            <person name="Verma S."/>
            <person name="Gazara R.K."/>
            <person name="Nizam S."/>
            <person name="Parween S."/>
            <person name="Chattopadhyay D."/>
            <person name="Verma P.K."/>
        </authorList>
    </citation>
    <scope>NUCLEOTIDE SEQUENCE [LARGE SCALE GENOMIC DNA]</scope>
    <source>
        <strain evidence="8 9">ArDII</strain>
    </source>
</reference>
<dbReference type="Gene3D" id="3.30.1600.10">
    <property type="entry name" value="SIR2/SIRT2 'Small Domain"/>
    <property type="match status" value="1"/>
</dbReference>
<comment type="caution">
    <text evidence="8">The sequence shown here is derived from an EMBL/GenBank/DDBJ whole genome shotgun (WGS) entry which is preliminary data.</text>
</comment>
<proteinExistence type="inferred from homology"/>
<keyword evidence="8" id="KW-0378">Hydrolase</keyword>
<dbReference type="GO" id="GO:0070403">
    <property type="term" value="F:NAD+ binding"/>
    <property type="evidence" value="ECO:0007669"/>
    <property type="project" value="InterPro"/>
</dbReference>
<dbReference type="InterPro" id="IPR003000">
    <property type="entry name" value="Sirtuin"/>
</dbReference>
<sequence>MTQPRHQLCMIVVLSCRDASTVYVPVYVHVPRLRPRRRRQEYRDTHESKPRPKAEKKRPKNRSRGHVGRRKMGNEESSMVDPSTKPRTLSARTPDALAQYIQAGKARNIVVLTGAGISTSAGIPDFRSPETGLYANLERLNLPHPEAVFELSFFRENPLPFYTLAQELYPGKYRPTITHSFIRLLHDKGLLLKVFSQNIDCLEREAGVPGDKIIEAHGSFADQACIECKKSYPKDQMLTHIENKTVPRCVDTACNGLVKPKIVFFGEQLPADFFDNRELVSDADLCIVLGTSLSVQPFASLPHLVTDPTPRLLINKEQVGDLGSRPDDVLILNDCDAGVRELARALDWSAELDALWARTAKDGQFVPGQKEKEPAPKSRDEALQDQVDQLTKDVEETLRLGEAQQKWLDDHPGRRIARGDDHDEKEQGGEKGEQHLRPSRNPDSKTLAAVAPTTSGGGLDHIFPFLARDKKGTGSNL</sequence>
<dbReference type="InterPro" id="IPR026590">
    <property type="entry name" value="Ssirtuin_cat_dom"/>
</dbReference>
<dbReference type="InterPro" id="IPR029035">
    <property type="entry name" value="DHS-like_NAD/FAD-binding_dom"/>
</dbReference>
<dbReference type="CDD" id="cd01408">
    <property type="entry name" value="SIRT1"/>
    <property type="match status" value="1"/>
</dbReference>
<dbReference type="STRING" id="5454.A0A163ENT6"/>
<dbReference type="Gene3D" id="3.40.50.1220">
    <property type="entry name" value="TPP-binding domain"/>
    <property type="match status" value="1"/>
</dbReference>
<protein>
    <submittedName>
        <fullName evidence="8">Hydrolase</fullName>
    </submittedName>
</protein>
<feature type="region of interest" description="Disordered" evidence="7">
    <location>
        <begin position="37"/>
        <end position="92"/>
    </location>
</feature>
<evidence type="ECO:0000256" key="7">
    <source>
        <dbReference type="SAM" id="MobiDB-lite"/>
    </source>
</evidence>
<dbReference type="GO" id="GO:0005634">
    <property type="term" value="C:nucleus"/>
    <property type="evidence" value="ECO:0007669"/>
    <property type="project" value="TreeGrafter"/>
</dbReference>
<dbReference type="Proteomes" id="UP000076837">
    <property type="component" value="Unassembled WGS sequence"/>
</dbReference>
<dbReference type="PROSITE" id="PS51257">
    <property type="entry name" value="PROKAR_LIPOPROTEIN"/>
    <property type="match status" value="1"/>
</dbReference>
<evidence type="ECO:0000256" key="4">
    <source>
        <dbReference type="ARBA" id="ARBA00022723"/>
    </source>
</evidence>
<comment type="cofactor">
    <cofactor evidence="1">
        <name>Zn(2+)</name>
        <dbReference type="ChEBI" id="CHEBI:29105"/>
    </cofactor>
</comment>
<organism evidence="8 9">
    <name type="scientific">Didymella rabiei</name>
    <name type="common">Chickpea ascochyta blight fungus</name>
    <name type="synonym">Mycosphaerella rabiei</name>
    <dbReference type="NCBI Taxonomy" id="5454"/>
    <lineage>
        <taxon>Eukaryota</taxon>
        <taxon>Fungi</taxon>
        <taxon>Dikarya</taxon>
        <taxon>Ascomycota</taxon>
        <taxon>Pezizomycotina</taxon>
        <taxon>Dothideomycetes</taxon>
        <taxon>Pleosporomycetidae</taxon>
        <taxon>Pleosporales</taxon>
        <taxon>Pleosporineae</taxon>
        <taxon>Didymellaceae</taxon>
        <taxon>Ascochyta</taxon>
    </lineage>
</organism>
<name>A0A163ENT6_DIDRA</name>
<dbReference type="PANTHER" id="PTHR11085:SF6">
    <property type="entry name" value="NAD-DEPENDENT PROTEIN DEACETYLASE SIRTUIN-2"/>
    <property type="match status" value="1"/>
</dbReference>
<dbReference type="EMBL" id="JYNV01000182">
    <property type="protein sequence ID" value="KZM23808.1"/>
    <property type="molecule type" value="Genomic_DNA"/>
</dbReference>
<keyword evidence="4" id="KW-0479">Metal-binding</keyword>
<keyword evidence="3" id="KW-0808">Transferase</keyword>
<feature type="compositionally biased region" description="Basic and acidic residues" evidence="7">
    <location>
        <begin position="407"/>
        <end position="443"/>
    </location>
</feature>
<comment type="similarity">
    <text evidence="2">Belongs to the sirtuin family. Class I subfamily.</text>
</comment>
<dbReference type="GO" id="GO:0046872">
    <property type="term" value="F:metal ion binding"/>
    <property type="evidence" value="ECO:0007669"/>
    <property type="project" value="UniProtKB-KW"/>
</dbReference>
<dbReference type="AlphaFoldDB" id="A0A163ENT6"/>
<evidence type="ECO:0000313" key="9">
    <source>
        <dbReference type="Proteomes" id="UP000076837"/>
    </source>
</evidence>
<evidence type="ECO:0000256" key="2">
    <source>
        <dbReference type="ARBA" id="ARBA00006924"/>
    </source>
</evidence>
<dbReference type="InterPro" id="IPR026591">
    <property type="entry name" value="Sirtuin_cat_small_dom_sf"/>
</dbReference>
<feature type="compositionally biased region" description="Basic and acidic residues" evidence="7">
    <location>
        <begin position="369"/>
        <end position="382"/>
    </location>
</feature>
<evidence type="ECO:0000256" key="6">
    <source>
        <dbReference type="ARBA" id="ARBA00023027"/>
    </source>
</evidence>
<dbReference type="PROSITE" id="PS50305">
    <property type="entry name" value="SIRTUIN"/>
    <property type="match status" value="1"/>
</dbReference>
<evidence type="ECO:0000256" key="3">
    <source>
        <dbReference type="ARBA" id="ARBA00022679"/>
    </source>
</evidence>
<dbReference type="GO" id="GO:0016787">
    <property type="term" value="F:hydrolase activity"/>
    <property type="evidence" value="ECO:0007669"/>
    <property type="project" value="UniProtKB-KW"/>
</dbReference>
<dbReference type="OrthoDB" id="420264at2759"/>
<evidence type="ECO:0000313" key="8">
    <source>
        <dbReference type="EMBL" id="KZM23808.1"/>
    </source>
</evidence>
<evidence type="ECO:0000256" key="5">
    <source>
        <dbReference type="ARBA" id="ARBA00022833"/>
    </source>
</evidence>
<gene>
    <name evidence="8" type="ORF">ST47_g5042</name>
</gene>
<dbReference type="PANTHER" id="PTHR11085">
    <property type="entry name" value="NAD-DEPENDENT PROTEIN DEACYLASE SIRTUIN-5, MITOCHONDRIAL-RELATED"/>
    <property type="match status" value="1"/>
</dbReference>
<feature type="compositionally biased region" description="Basic and acidic residues" evidence="7">
    <location>
        <begin position="41"/>
        <end position="53"/>
    </location>
</feature>
<accession>A0A163ENT6</accession>
<dbReference type="InterPro" id="IPR050134">
    <property type="entry name" value="NAD-dep_sirtuin_deacylases"/>
</dbReference>
<feature type="compositionally biased region" description="Polar residues" evidence="7">
    <location>
        <begin position="75"/>
        <end position="91"/>
    </location>
</feature>
<dbReference type="Pfam" id="PF02146">
    <property type="entry name" value="SIR2"/>
    <property type="match status" value="1"/>
</dbReference>
<dbReference type="GO" id="GO:0017136">
    <property type="term" value="F:histone deacetylase activity, NAD-dependent"/>
    <property type="evidence" value="ECO:0007669"/>
    <property type="project" value="TreeGrafter"/>
</dbReference>
<keyword evidence="6" id="KW-0520">NAD</keyword>
<evidence type="ECO:0000256" key="1">
    <source>
        <dbReference type="ARBA" id="ARBA00001947"/>
    </source>
</evidence>